<feature type="compositionally biased region" description="Basic and acidic residues" evidence="1">
    <location>
        <begin position="251"/>
        <end position="264"/>
    </location>
</feature>
<keyword evidence="3" id="KW-1185">Reference proteome</keyword>
<feature type="compositionally biased region" description="Polar residues" evidence="1">
    <location>
        <begin position="265"/>
        <end position="277"/>
    </location>
</feature>
<accession>A0ABD0MNK7</accession>
<organism evidence="2 3">
    <name type="scientific">Cirrhinus mrigala</name>
    <name type="common">Mrigala</name>
    <dbReference type="NCBI Taxonomy" id="683832"/>
    <lineage>
        <taxon>Eukaryota</taxon>
        <taxon>Metazoa</taxon>
        <taxon>Chordata</taxon>
        <taxon>Craniata</taxon>
        <taxon>Vertebrata</taxon>
        <taxon>Euteleostomi</taxon>
        <taxon>Actinopterygii</taxon>
        <taxon>Neopterygii</taxon>
        <taxon>Teleostei</taxon>
        <taxon>Ostariophysi</taxon>
        <taxon>Cypriniformes</taxon>
        <taxon>Cyprinidae</taxon>
        <taxon>Labeoninae</taxon>
        <taxon>Labeonini</taxon>
        <taxon>Cirrhinus</taxon>
    </lineage>
</organism>
<name>A0ABD0MNK7_CIRMR</name>
<comment type="caution">
    <text evidence="2">The sequence shown here is derived from an EMBL/GenBank/DDBJ whole genome shotgun (WGS) entry which is preliminary data.</text>
</comment>
<evidence type="ECO:0000313" key="3">
    <source>
        <dbReference type="Proteomes" id="UP001529510"/>
    </source>
</evidence>
<gene>
    <name evidence="2" type="ORF">M9458_053050</name>
</gene>
<dbReference type="EMBL" id="JAMKFB020000233">
    <property type="protein sequence ID" value="KAL0151649.1"/>
    <property type="molecule type" value="Genomic_DNA"/>
</dbReference>
<feature type="region of interest" description="Disordered" evidence="1">
    <location>
        <begin position="251"/>
        <end position="277"/>
    </location>
</feature>
<protein>
    <recommendedName>
        <fullName evidence="4">Gag-like protein</fullName>
    </recommendedName>
</protein>
<evidence type="ECO:0000256" key="1">
    <source>
        <dbReference type="SAM" id="MobiDB-lite"/>
    </source>
</evidence>
<feature type="compositionally biased region" description="Basic and acidic residues" evidence="1">
    <location>
        <begin position="26"/>
        <end position="41"/>
    </location>
</feature>
<dbReference type="Proteomes" id="UP001529510">
    <property type="component" value="Unassembled WGS sequence"/>
</dbReference>
<sequence length="381" mass="43473">MDGSTVTDLAMADGRQRASDVGLSKRQRDGNESEKDARKDNGKRIYLKEATVTVEIGQAKEVRAIDVIKAVAERIGDGRILAVRPKQTKEYEVTLEREEDAELLTDGLTIKGFNCDVKRLQNRDYVVSFMHLPVYVADKGILDKLEGWGVCPLSTIKRRVYPGTDIEDGTRFVKTRFPKEVASLPYSTRIETAEGPQYFRVMHSHQIKTCRLCMSPEHVVKDCPDFKDCNAISEEEEEEEENTQANEITMRKDAEQQQNIKDKQTVQPQQNEGAWTQMEITDSVQRLMDGMEQEQGNEDSTEEKRDSDLWTQSELTESLHNVLDTGEIGAQRNKELMEAKVNDEEWEKEKQGTSTKRRRAIKVKPNIETARKKVLKEGCVV</sequence>
<reference evidence="2 3" key="1">
    <citation type="submission" date="2024-05" db="EMBL/GenBank/DDBJ databases">
        <title>Genome sequencing and assembly of Indian major carp, Cirrhinus mrigala (Hamilton, 1822).</title>
        <authorList>
            <person name="Mohindra V."/>
            <person name="Chowdhury L.M."/>
            <person name="Lal K."/>
            <person name="Jena J.K."/>
        </authorList>
    </citation>
    <scope>NUCLEOTIDE SEQUENCE [LARGE SCALE GENOMIC DNA]</scope>
    <source>
        <strain evidence="2">CM1030</strain>
        <tissue evidence="2">Blood</tissue>
    </source>
</reference>
<evidence type="ECO:0000313" key="2">
    <source>
        <dbReference type="EMBL" id="KAL0151649.1"/>
    </source>
</evidence>
<evidence type="ECO:0008006" key="4">
    <source>
        <dbReference type="Google" id="ProtNLM"/>
    </source>
</evidence>
<feature type="region of interest" description="Disordered" evidence="1">
    <location>
        <begin position="1"/>
        <end position="41"/>
    </location>
</feature>
<dbReference type="AlphaFoldDB" id="A0ABD0MNK7"/>
<proteinExistence type="predicted"/>